<gene>
    <name evidence="1" type="ORF">F4820DRAFT_426923</name>
</gene>
<organism evidence="1 2">
    <name type="scientific">Hypoxylon rubiginosum</name>
    <dbReference type="NCBI Taxonomy" id="110542"/>
    <lineage>
        <taxon>Eukaryota</taxon>
        <taxon>Fungi</taxon>
        <taxon>Dikarya</taxon>
        <taxon>Ascomycota</taxon>
        <taxon>Pezizomycotina</taxon>
        <taxon>Sordariomycetes</taxon>
        <taxon>Xylariomycetidae</taxon>
        <taxon>Xylariales</taxon>
        <taxon>Hypoxylaceae</taxon>
        <taxon>Hypoxylon</taxon>
    </lineage>
</organism>
<proteinExistence type="predicted"/>
<reference evidence="1 2" key="1">
    <citation type="journal article" date="2022" name="New Phytol.">
        <title>Ecological generalism drives hyperdiversity of secondary metabolite gene clusters in xylarialean endophytes.</title>
        <authorList>
            <person name="Franco M.E.E."/>
            <person name="Wisecaver J.H."/>
            <person name="Arnold A.E."/>
            <person name="Ju Y.M."/>
            <person name="Slot J.C."/>
            <person name="Ahrendt S."/>
            <person name="Moore L.P."/>
            <person name="Eastman K.E."/>
            <person name="Scott K."/>
            <person name="Konkel Z."/>
            <person name="Mondo S.J."/>
            <person name="Kuo A."/>
            <person name="Hayes R.D."/>
            <person name="Haridas S."/>
            <person name="Andreopoulos B."/>
            <person name="Riley R."/>
            <person name="LaButti K."/>
            <person name="Pangilinan J."/>
            <person name="Lipzen A."/>
            <person name="Amirebrahimi M."/>
            <person name="Yan J."/>
            <person name="Adam C."/>
            <person name="Keymanesh K."/>
            <person name="Ng V."/>
            <person name="Louie K."/>
            <person name="Northen T."/>
            <person name="Drula E."/>
            <person name="Henrissat B."/>
            <person name="Hsieh H.M."/>
            <person name="Youens-Clark K."/>
            <person name="Lutzoni F."/>
            <person name="Miadlikowska J."/>
            <person name="Eastwood D.C."/>
            <person name="Hamelin R.C."/>
            <person name="Grigoriev I.V."/>
            <person name="U'Ren J.M."/>
        </authorList>
    </citation>
    <scope>NUCLEOTIDE SEQUENCE [LARGE SCALE GENOMIC DNA]</scope>
    <source>
        <strain evidence="1 2">CBS 119005</strain>
    </source>
</reference>
<comment type="caution">
    <text evidence="1">The sequence shown here is derived from an EMBL/GenBank/DDBJ whole genome shotgun (WGS) entry which is preliminary data.</text>
</comment>
<evidence type="ECO:0000313" key="2">
    <source>
        <dbReference type="Proteomes" id="UP001497700"/>
    </source>
</evidence>
<evidence type="ECO:0000313" key="1">
    <source>
        <dbReference type="EMBL" id="KAI4863472.1"/>
    </source>
</evidence>
<name>A0ACB9YW94_9PEZI</name>
<protein>
    <submittedName>
        <fullName evidence="1">Uncharacterized protein</fullName>
    </submittedName>
</protein>
<sequence length="77" mass="8950">MHLNGLVLESYVYVRPEPPPRKRIKPVAVLCVGFPRCETESLQQATGRIKAQIRLHLSRIRCRFRETKLRTPVARPD</sequence>
<keyword evidence="2" id="KW-1185">Reference proteome</keyword>
<accession>A0ACB9YW94</accession>
<dbReference type="EMBL" id="MU393503">
    <property type="protein sequence ID" value="KAI4863472.1"/>
    <property type="molecule type" value="Genomic_DNA"/>
</dbReference>
<dbReference type="Proteomes" id="UP001497700">
    <property type="component" value="Unassembled WGS sequence"/>
</dbReference>